<gene>
    <name evidence="1" type="ORF">HDF17_002888</name>
</gene>
<protein>
    <recommendedName>
        <fullName evidence="3">Terminase small subunit</fullName>
    </recommendedName>
</protein>
<organism evidence="1 2">
    <name type="scientific">Granulicella arctica</name>
    <dbReference type="NCBI Taxonomy" id="940613"/>
    <lineage>
        <taxon>Bacteria</taxon>
        <taxon>Pseudomonadati</taxon>
        <taxon>Acidobacteriota</taxon>
        <taxon>Terriglobia</taxon>
        <taxon>Terriglobales</taxon>
        <taxon>Acidobacteriaceae</taxon>
        <taxon>Granulicella</taxon>
    </lineage>
</organism>
<evidence type="ECO:0008006" key="3">
    <source>
        <dbReference type="Google" id="ProtNLM"/>
    </source>
</evidence>
<name>A0A7Y9PK56_9BACT</name>
<dbReference type="RefSeq" id="WP_179492063.1">
    <property type="nucleotide sequence ID" value="NZ_JACCCW010000002.1"/>
</dbReference>
<dbReference type="Proteomes" id="UP000589520">
    <property type="component" value="Unassembled WGS sequence"/>
</dbReference>
<proteinExistence type="predicted"/>
<reference evidence="1 2" key="1">
    <citation type="submission" date="2020-07" db="EMBL/GenBank/DDBJ databases">
        <title>Genomic Encyclopedia of Type Strains, Phase IV (KMG-V): Genome sequencing to study the core and pangenomes of soil and plant-associated prokaryotes.</title>
        <authorList>
            <person name="Whitman W."/>
        </authorList>
    </citation>
    <scope>NUCLEOTIDE SEQUENCE [LARGE SCALE GENOMIC DNA]</scope>
    <source>
        <strain evidence="1 2">X4EP2</strain>
    </source>
</reference>
<evidence type="ECO:0000313" key="2">
    <source>
        <dbReference type="Proteomes" id="UP000589520"/>
    </source>
</evidence>
<dbReference type="AlphaFoldDB" id="A0A7Y9PK56"/>
<keyword evidence="2" id="KW-1185">Reference proteome</keyword>
<accession>A0A7Y9PK56</accession>
<dbReference type="EMBL" id="JACCCW010000002">
    <property type="protein sequence ID" value="NYF80568.1"/>
    <property type="molecule type" value="Genomic_DNA"/>
</dbReference>
<evidence type="ECO:0000313" key="1">
    <source>
        <dbReference type="EMBL" id="NYF80568.1"/>
    </source>
</evidence>
<comment type="caution">
    <text evidence="1">The sequence shown here is derived from an EMBL/GenBank/DDBJ whole genome shotgun (WGS) entry which is preliminary data.</text>
</comment>
<sequence length="134" mass="14837">MAFLKNPPQYVAAETHALAATGHSKLGIAAYFGVGIGVFERWMEEDDELKEAFANGREQERHALHAALFNKAMRGDGPSAMFLLKSRHNYREGDQSDISNRVQITFNLPGAMTPEQFKTLEGVAKPTKRVTDGD</sequence>